<dbReference type="Proteomes" id="UP000282613">
    <property type="component" value="Unassembled WGS sequence"/>
</dbReference>
<dbReference type="WBParaSite" id="TASK_0000974701-mRNA-1">
    <property type="protein sequence ID" value="TASK_0000974701-mRNA-1"/>
    <property type="gene ID" value="TASK_0000974701"/>
</dbReference>
<evidence type="ECO:0000313" key="2">
    <source>
        <dbReference type="Proteomes" id="UP000282613"/>
    </source>
</evidence>
<keyword evidence="2" id="KW-1185">Reference proteome</keyword>
<gene>
    <name evidence="1" type="ORF">TASK_LOCUS9748</name>
</gene>
<organism evidence="3">
    <name type="scientific">Taenia asiatica</name>
    <name type="common">Asian tapeworm</name>
    <dbReference type="NCBI Taxonomy" id="60517"/>
    <lineage>
        <taxon>Eukaryota</taxon>
        <taxon>Metazoa</taxon>
        <taxon>Spiralia</taxon>
        <taxon>Lophotrochozoa</taxon>
        <taxon>Platyhelminthes</taxon>
        <taxon>Cestoda</taxon>
        <taxon>Eucestoda</taxon>
        <taxon>Cyclophyllidea</taxon>
        <taxon>Taeniidae</taxon>
        <taxon>Taenia</taxon>
    </lineage>
</organism>
<evidence type="ECO:0000313" key="3">
    <source>
        <dbReference type="WBParaSite" id="TASK_0000974701-mRNA-1"/>
    </source>
</evidence>
<reference evidence="3" key="1">
    <citation type="submission" date="2017-02" db="UniProtKB">
        <authorList>
            <consortium name="WormBaseParasite"/>
        </authorList>
    </citation>
    <scope>IDENTIFICATION</scope>
</reference>
<dbReference type="EMBL" id="UYRS01019430">
    <property type="protein sequence ID" value="VDK45264.1"/>
    <property type="molecule type" value="Genomic_DNA"/>
</dbReference>
<protein>
    <submittedName>
        <fullName evidence="3">Ovule protein</fullName>
    </submittedName>
</protein>
<name>A0A0R3WFV4_TAEAS</name>
<reference evidence="1 2" key="2">
    <citation type="submission" date="2018-11" db="EMBL/GenBank/DDBJ databases">
        <authorList>
            <consortium name="Pathogen Informatics"/>
        </authorList>
    </citation>
    <scope>NUCLEOTIDE SEQUENCE [LARGE SCALE GENOMIC DNA]</scope>
</reference>
<evidence type="ECO:0000313" key="1">
    <source>
        <dbReference type="EMBL" id="VDK45264.1"/>
    </source>
</evidence>
<dbReference type="AlphaFoldDB" id="A0A0R3WFV4"/>
<proteinExistence type="predicted"/>
<sequence>MNHSNHRQEIRCFHFSSTLDECYHVNFLPMWLALNEMQCMEIPLVSQYLCPSSSLILQLPHNYDDNNTKLCGMVAFVKRNKVKFLVLRSSTQA</sequence>
<accession>A0A0R3WFV4</accession>